<organism evidence="1">
    <name type="scientific">uncultured Caudovirales phage</name>
    <dbReference type="NCBI Taxonomy" id="2100421"/>
    <lineage>
        <taxon>Viruses</taxon>
        <taxon>Duplodnaviria</taxon>
        <taxon>Heunggongvirae</taxon>
        <taxon>Uroviricota</taxon>
        <taxon>Caudoviricetes</taxon>
        <taxon>Peduoviridae</taxon>
        <taxon>Maltschvirus</taxon>
        <taxon>Maltschvirus maltsch</taxon>
    </lineage>
</organism>
<proteinExistence type="predicted"/>
<accession>A0A6J5LNW9</accession>
<gene>
    <name evidence="1" type="ORF">UFOVP257_173</name>
</gene>
<sequence length="116" mass="13451">MHSNFITPPDFVDEQLPNVTVVNATSGQVEMLARMCAENDTQYNIYLYHSEMNNLDWLNSAIDRSEAVILHTIDPNLDTVCLVNKTYYYGDRVIITDAKEIHNPLHYFELRKTQTK</sequence>
<protein>
    <submittedName>
        <fullName evidence="1">Uncharacterized protein</fullName>
    </submittedName>
</protein>
<evidence type="ECO:0000313" key="1">
    <source>
        <dbReference type="EMBL" id="CAB4133399.1"/>
    </source>
</evidence>
<name>A0A6J5LNW9_9CAUD</name>
<dbReference type="EMBL" id="LR796274">
    <property type="protein sequence ID" value="CAB4133399.1"/>
    <property type="molecule type" value="Genomic_DNA"/>
</dbReference>
<reference evidence="1" key="1">
    <citation type="submission" date="2020-04" db="EMBL/GenBank/DDBJ databases">
        <authorList>
            <person name="Chiriac C."/>
            <person name="Salcher M."/>
            <person name="Ghai R."/>
            <person name="Kavagutti S V."/>
        </authorList>
    </citation>
    <scope>NUCLEOTIDE SEQUENCE</scope>
</reference>